<dbReference type="PROSITE" id="PS50222">
    <property type="entry name" value="EF_HAND_2"/>
    <property type="match status" value="1"/>
</dbReference>
<protein>
    <recommendedName>
        <fullName evidence="1">EF-hand domain-containing protein</fullName>
    </recommendedName>
</protein>
<dbReference type="CDD" id="cd00051">
    <property type="entry name" value="EFh"/>
    <property type="match status" value="1"/>
</dbReference>
<dbReference type="InterPro" id="IPR002048">
    <property type="entry name" value="EF_hand_dom"/>
</dbReference>
<gene>
    <name evidence="2" type="ORF">WJX73_000088</name>
</gene>
<reference evidence="2 3" key="1">
    <citation type="journal article" date="2024" name="Nat. Commun.">
        <title>Phylogenomics reveals the evolutionary origins of lichenization in chlorophyte algae.</title>
        <authorList>
            <person name="Puginier C."/>
            <person name="Libourel C."/>
            <person name="Otte J."/>
            <person name="Skaloud P."/>
            <person name="Haon M."/>
            <person name="Grisel S."/>
            <person name="Petersen M."/>
            <person name="Berrin J.G."/>
            <person name="Delaux P.M."/>
            <person name="Dal Grande F."/>
            <person name="Keller J."/>
        </authorList>
    </citation>
    <scope>NUCLEOTIDE SEQUENCE [LARGE SCALE GENOMIC DNA]</scope>
    <source>
        <strain evidence="2 3">SAG 2036</strain>
    </source>
</reference>
<dbReference type="Pfam" id="PF13499">
    <property type="entry name" value="EF-hand_7"/>
    <property type="match status" value="1"/>
</dbReference>
<accession>A0AAW1P5L6</accession>
<sequence>MSTLNYTRTALTDEFKIPGFTGHVHLLKETFGKTPVIAQMQAADAQPGEFLYSTRTRPGSMPERDPCNFPDTYLPTDEPQQLWPCKQDSGRQPSAKPVASTMVLGDPRLNFQTRTTNYRQEYAAPLPGFETLRSPLRSKVPRQQSDFAALYASAARRVDDARLDSTLAHMRERLQGKLSSRNDNAFKLRKVFKMWDIDHCGTIGTEDFRMMTESVGIQLDDDSLLAVFRRYDPECSGTIEYMILMRDVLDEDMFSLYHS</sequence>
<dbReference type="AlphaFoldDB" id="A0AAW1P5L6"/>
<dbReference type="EMBL" id="JALJOQ010000045">
    <property type="protein sequence ID" value="KAK9805071.1"/>
    <property type="molecule type" value="Genomic_DNA"/>
</dbReference>
<dbReference type="Proteomes" id="UP001465755">
    <property type="component" value="Unassembled WGS sequence"/>
</dbReference>
<name>A0AAW1P5L6_9CHLO</name>
<dbReference type="Gene3D" id="1.10.238.10">
    <property type="entry name" value="EF-hand"/>
    <property type="match status" value="1"/>
</dbReference>
<evidence type="ECO:0000313" key="3">
    <source>
        <dbReference type="Proteomes" id="UP001465755"/>
    </source>
</evidence>
<keyword evidence="3" id="KW-1185">Reference proteome</keyword>
<dbReference type="InterPro" id="IPR011992">
    <property type="entry name" value="EF-hand-dom_pair"/>
</dbReference>
<proteinExistence type="predicted"/>
<evidence type="ECO:0000259" key="1">
    <source>
        <dbReference type="PROSITE" id="PS50222"/>
    </source>
</evidence>
<dbReference type="GO" id="GO:0005509">
    <property type="term" value="F:calcium ion binding"/>
    <property type="evidence" value="ECO:0007669"/>
    <property type="project" value="InterPro"/>
</dbReference>
<evidence type="ECO:0000313" key="2">
    <source>
        <dbReference type="EMBL" id="KAK9805071.1"/>
    </source>
</evidence>
<feature type="domain" description="EF-hand" evidence="1">
    <location>
        <begin position="183"/>
        <end position="218"/>
    </location>
</feature>
<dbReference type="SUPFAM" id="SSF47473">
    <property type="entry name" value="EF-hand"/>
    <property type="match status" value="1"/>
</dbReference>
<organism evidence="2 3">
    <name type="scientific">Symbiochloris irregularis</name>
    <dbReference type="NCBI Taxonomy" id="706552"/>
    <lineage>
        <taxon>Eukaryota</taxon>
        <taxon>Viridiplantae</taxon>
        <taxon>Chlorophyta</taxon>
        <taxon>core chlorophytes</taxon>
        <taxon>Trebouxiophyceae</taxon>
        <taxon>Trebouxiales</taxon>
        <taxon>Trebouxiaceae</taxon>
        <taxon>Symbiochloris</taxon>
    </lineage>
</organism>
<comment type="caution">
    <text evidence="2">The sequence shown here is derived from an EMBL/GenBank/DDBJ whole genome shotgun (WGS) entry which is preliminary data.</text>
</comment>